<comment type="subcellular location">
    <subcellularLocation>
        <location evidence="1">Cell envelope</location>
    </subcellularLocation>
</comment>
<comment type="caution">
    <text evidence="5">The sequence shown here is derived from an EMBL/GenBank/DDBJ whole genome shotgun (WGS) entry which is preliminary data.</text>
</comment>
<dbReference type="EMBL" id="JAHLFW010000023">
    <property type="protein sequence ID" value="MBU3837174.1"/>
    <property type="molecule type" value="Genomic_DNA"/>
</dbReference>
<protein>
    <submittedName>
        <fullName evidence="5">HlyD family efflux transporter periplasmic adaptor subunit</fullName>
    </submittedName>
</protein>
<sequence>MRNILSIISAMTLLAACSGSDSKYDASGVFEVTEVMVSARVAGEIMDLDIDEGTEVTAGKPVGYIDTVQLYLQRIQLEANVKATESRICDVDKQTAAIRQQIATQKKEQTRFENLVNANAGNRKQLDDITAAIDLLEKQLDAQTETLRNGNANAKAQAEALKAQIALTNDMISKSTIASPVDGTVMAKYVEKGELAVQGRTLFKVANINDMYLKAYITSGQITGLKIGQEVKVFADSGDSDRKEYRGVISWISDKAEFTPKTIQTRDERANLVYAVKIKVQNDGYIKRGMYGEVSF</sequence>
<feature type="coiled-coil region" evidence="3">
    <location>
        <begin position="126"/>
        <end position="171"/>
    </location>
</feature>
<dbReference type="GO" id="GO:0030313">
    <property type="term" value="C:cell envelope"/>
    <property type="evidence" value="ECO:0007669"/>
    <property type="project" value="UniProtKB-SubCell"/>
</dbReference>
<accession>A0A948TAI1</accession>
<evidence type="ECO:0000313" key="5">
    <source>
        <dbReference type="EMBL" id="MBU3837174.1"/>
    </source>
</evidence>
<dbReference type="AlphaFoldDB" id="A0A948TAI1"/>
<name>A0A948TAI1_9BACT</name>
<organism evidence="5 6">
    <name type="scientific">Candidatus Phocaeicola faecigallinarum</name>
    <dbReference type="NCBI Taxonomy" id="2838732"/>
    <lineage>
        <taxon>Bacteria</taxon>
        <taxon>Pseudomonadati</taxon>
        <taxon>Bacteroidota</taxon>
        <taxon>Bacteroidia</taxon>
        <taxon>Bacteroidales</taxon>
        <taxon>Bacteroidaceae</taxon>
        <taxon>Phocaeicola</taxon>
    </lineage>
</organism>
<dbReference type="Gene3D" id="2.40.50.100">
    <property type="match status" value="1"/>
</dbReference>
<evidence type="ECO:0000259" key="4">
    <source>
        <dbReference type="Pfam" id="PF25917"/>
    </source>
</evidence>
<feature type="domain" description="Multidrug resistance protein MdtA-like barrel-sandwich hybrid" evidence="4">
    <location>
        <begin position="35"/>
        <end position="204"/>
    </location>
</feature>
<dbReference type="Pfam" id="PF25917">
    <property type="entry name" value="BSH_RND"/>
    <property type="match status" value="1"/>
</dbReference>
<dbReference type="PANTHER" id="PTHR32347:SF23">
    <property type="entry name" value="BLL5650 PROTEIN"/>
    <property type="match status" value="1"/>
</dbReference>
<dbReference type="Proteomes" id="UP000783796">
    <property type="component" value="Unassembled WGS sequence"/>
</dbReference>
<gene>
    <name evidence="5" type="ORF">H9777_02375</name>
</gene>
<reference evidence="5" key="1">
    <citation type="journal article" date="2021" name="PeerJ">
        <title>Extensive microbial diversity within the chicken gut microbiome revealed by metagenomics and culture.</title>
        <authorList>
            <person name="Gilroy R."/>
            <person name="Ravi A."/>
            <person name="Getino M."/>
            <person name="Pursley I."/>
            <person name="Horton D.L."/>
            <person name="Alikhan N.F."/>
            <person name="Baker D."/>
            <person name="Gharbi K."/>
            <person name="Hall N."/>
            <person name="Watson M."/>
            <person name="Adriaenssens E.M."/>
            <person name="Foster-Nyarko E."/>
            <person name="Jarju S."/>
            <person name="Secka A."/>
            <person name="Antonio M."/>
            <person name="Oren A."/>
            <person name="Chaudhuri R.R."/>
            <person name="La Ragione R."/>
            <person name="Hildebrand F."/>
            <person name="Pallen M.J."/>
        </authorList>
    </citation>
    <scope>NUCLEOTIDE SEQUENCE</scope>
    <source>
        <strain evidence="5">G4-2901</strain>
    </source>
</reference>
<dbReference type="InterPro" id="IPR058625">
    <property type="entry name" value="MdtA-like_BSH"/>
</dbReference>
<dbReference type="InterPro" id="IPR050465">
    <property type="entry name" value="UPF0194_transport"/>
</dbReference>
<dbReference type="PANTHER" id="PTHR32347">
    <property type="entry name" value="EFFLUX SYSTEM COMPONENT YKNX-RELATED"/>
    <property type="match status" value="1"/>
</dbReference>
<evidence type="ECO:0000313" key="6">
    <source>
        <dbReference type="Proteomes" id="UP000783796"/>
    </source>
</evidence>
<dbReference type="Gene3D" id="2.40.30.170">
    <property type="match status" value="1"/>
</dbReference>
<dbReference type="PROSITE" id="PS51257">
    <property type="entry name" value="PROKAR_LIPOPROTEIN"/>
    <property type="match status" value="1"/>
</dbReference>
<keyword evidence="2 3" id="KW-0175">Coiled coil</keyword>
<evidence type="ECO:0000256" key="1">
    <source>
        <dbReference type="ARBA" id="ARBA00004196"/>
    </source>
</evidence>
<dbReference type="Gene3D" id="1.10.287.470">
    <property type="entry name" value="Helix hairpin bin"/>
    <property type="match status" value="1"/>
</dbReference>
<dbReference type="SUPFAM" id="SSF111369">
    <property type="entry name" value="HlyD-like secretion proteins"/>
    <property type="match status" value="1"/>
</dbReference>
<reference evidence="5" key="2">
    <citation type="submission" date="2021-04" db="EMBL/GenBank/DDBJ databases">
        <authorList>
            <person name="Gilroy R."/>
        </authorList>
    </citation>
    <scope>NUCLEOTIDE SEQUENCE</scope>
    <source>
        <strain evidence="5">G4-2901</strain>
    </source>
</reference>
<proteinExistence type="predicted"/>
<evidence type="ECO:0000256" key="3">
    <source>
        <dbReference type="SAM" id="Coils"/>
    </source>
</evidence>
<evidence type="ECO:0000256" key="2">
    <source>
        <dbReference type="ARBA" id="ARBA00023054"/>
    </source>
</evidence>